<gene>
    <name evidence="3" type="ORF">BDZ94DRAFT_450554</name>
</gene>
<protein>
    <submittedName>
        <fullName evidence="3">Uncharacterized protein</fullName>
    </submittedName>
</protein>
<dbReference type="OrthoDB" id="3066970at2759"/>
<keyword evidence="2" id="KW-0472">Membrane</keyword>
<reference evidence="3" key="1">
    <citation type="submission" date="2020-11" db="EMBL/GenBank/DDBJ databases">
        <authorList>
            <consortium name="DOE Joint Genome Institute"/>
            <person name="Ahrendt S."/>
            <person name="Riley R."/>
            <person name="Andreopoulos W."/>
            <person name="Labutti K."/>
            <person name="Pangilinan J."/>
            <person name="Ruiz-Duenas F.J."/>
            <person name="Barrasa J.M."/>
            <person name="Sanchez-Garcia M."/>
            <person name="Camarero S."/>
            <person name="Miyauchi S."/>
            <person name="Serrano A."/>
            <person name="Linde D."/>
            <person name="Babiker R."/>
            <person name="Drula E."/>
            <person name="Ayuso-Fernandez I."/>
            <person name="Pacheco R."/>
            <person name="Padilla G."/>
            <person name="Ferreira P."/>
            <person name="Barriuso J."/>
            <person name="Kellner H."/>
            <person name="Castanera R."/>
            <person name="Alfaro M."/>
            <person name="Ramirez L."/>
            <person name="Pisabarro A.G."/>
            <person name="Kuo A."/>
            <person name="Tritt A."/>
            <person name="Lipzen A."/>
            <person name="He G."/>
            <person name="Yan M."/>
            <person name="Ng V."/>
            <person name="Cullen D."/>
            <person name="Martin F."/>
            <person name="Rosso M.-N."/>
            <person name="Henrissat B."/>
            <person name="Hibbett D."/>
            <person name="Martinez A.T."/>
            <person name="Grigoriev I.V."/>
        </authorList>
    </citation>
    <scope>NUCLEOTIDE SEQUENCE</scope>
    <source>
        <strain evidence="3">CBS 247.69</strain>
    </source>
</reference>
<feature type="transmembrane region" description="Helical" evidence="2">
    <location>
        <begin position="87"/>
        <end position="111"/>
    </location>
</feature>
<accession>A0A9P5Y9S9</accession>
<evidence type="ECO:0000256" key="2">
    <source>
        <dbReference type="SAM" id="Phobius"/>
    </source>
</evidence>
<feature type="compositionally biased region" description="Low complexity" evidence="1">
    <location>
        <begin position="7"/>
        <end position="28"/>
    </location>
</feature>
<dbReference type="EMBL" id="MU150251">
    <property type="protein sequence ID" value="KAF9464893.1"/>
    <property type="molecule type" value="Genomic_DNA"/>
</dbReference>
<evidence type="ECO:0000256" key="1">
    <source>
        <dbReference type="SAM" id="MobiDB-lite"/>
    </source>
</evidence>
<evidence type="ECO:0000313" key="3">
    <source>
        <dbReference type="EMBL" id="KAF9464893.1"/>
    </source>
</evidence>
<sequence length="216" mass="23966">MNMPVPSNSTWSGSTAATSGSHSSASHHPIPTHSRNPHILTTFLVPTLITITHSRPLIEPTHAKDRGPGSRGNPTGGHRQSRQQKPIIIFFEVLCGTVIFGILVCLLRCCYSYKRTPSHDRVMGVVNRYRLQQELEDLERNPLARRHGSIDEPAPPYLPRPPSYISLVEPPPLRPTTQTNAINYIEMSTTSSPPIRRGSLEVLMPRISHPPNILNG</sequence>
<feature type="region of interest" description="Disordered" evidence="1">
    <location>
        <begin position="57"/>
        <end position="82"/>
    </location>
</feature>
<feature type="region of interest" description="Disordered" evidence="1">
    <location>
        <begin position="1"/>
        <end position="34"/>
    </location>
</feature>
<keyword evidence="2" id="KW-0812">Transmembrane</keyword>
<dbReference type="Proteomes" id="UP000807353">
    <property type="component" value="Unassembled WGS sequence"/>
</dbReference>
<keyword evidence="2" id="KW-1133">Transmembrane helix</keyword>
<name>A0A9P5Y9S9_9AGAR</name>
<dbReference type="AlphaFoldDB" id="A0A9P5Y9S9"/>
<comment type="caution">
    <text evidence="3">The sequence shown here is derived from an EMBL/GenBank/DDBJ whole genome shotgun (WGS) entry which is preliminary data.</text>
</comment>
<proteinExistence type="predicted"/>
<organism evidence="3 4">
    <name type="scientific">Collybia nuda</name>
    <dbReference type="NCBI Taxonomy" id="64659"/>
    <lineage>
        <taxon>Eukaryota</taxon>
        <taxon>Fungi</taxon>
        <taxon>Dikarya</taxon>
        <taxon>Basidiomycota</taxon>
        <taxon>Agaricomycotina</taxon>
        <taxon>Agaricomycetes</taxon>
        <taxon>Agaricomycetidae</taxon>
        <taxon>Agaricales</taxon>
        <taxon>Tricholomatineae</taxon>
        <taxon>Clitocybaceae</taxon>
        <taxon>Collybia</taxon>
    </lineage>
</organism>
<keyword evidence="4" id="KW-1185">Reference proteome</keyword>
<evidence type="ECO:0000313" key="4">
    <source>
        <dbReference type="Proteomes" id="UP000807353"/>
    </source>
</evidence>